<dbReference type="InterPro" id="IPR036412">
    <property type="entry name" value="HAD-like_sf"/>
</dbReference>
<sequence>MTPKLIIFDCDGILVDTEKAANEVLSGFVSRAGGNISPDQCHLRFTGRTLDTIKTLLETEEGLILEPDWADQVRAADLVAFEKGVDAIPGIEAVVQAVRANGISYCVGSSGKYEKMHATLGSAGLLPLFKDVLFSAQDVPNGKPAPDIFLYAAKGMGVDPQHCIVIEDSLPGLQAARDAGMRAFGFTADPLADEAKVRALGATPFKAMADLPALLGLETPA</sequence>
<dbReference type="EMBL" id="LVVZ01000014">
    <property type="protein sequence ID" value="OKL44575.1"/>
    <property type="molecule type" value="Genomic_DNA"/>
</dbReference>
<dbReference type="Gene3D" id="1.10.150.240">
    <property type="entry name" value="Putative phosphatase, domain 2"/>
    <property type="match status" value="1"/>
</dbReference>
<dbReference type="RefSeq" id="WP_028480416.1">
    <property type="nucleotide sequence ID" value="NZ_LVVZ01000014.1"/>
</dbReference>
<dbReference type="PRINTS" id="PR00413">
    <property type="entry name" value="HADHALOGNASE"/>
</dbReference>
<reference evidence="1 2" key="1">
    <citation type="submission" date="2016-03" db="EMBL/GenBank/DDBJ databases">
        <title>Genome sequence of Nesiotobacter sp. nov., a moderately halophilic alphaproteobacterium isolated from the Yellow Sea, China.</title>
        <authorList>
            <person name="Zhang G."/>
            <person name="Zhang R."/>
        </authorList>
    </citation>
    <scope>NUCLEOTIDE SEQUENCE [LARGE SCALE GENOMIC DNA]</scope>
    <source>
        <strain evidence="1 2">WB1-6</strain>
    </source>
</reference>
<dbReference type="GO" id="GO:0016787">
    <property type="term" value="F:hydrolase activity"/>
    <property type="evidence" value="ECO:0007669"/>
    <property type="project" value="UniProtKB-KW"/>
</dbReference>
<name>A0A1U7JIP9_9HYPH</name>
<dbReference type="Pfam" id="PF00702">
    <property type="entry name" value="Hydrolase"/>
    <property type="match status" value="1"/>
</dbReference>
<dbReference type="Proteomes" id="UP000185783">
    <property type="component" value="Unassembled WGS sequence"/>
</dbReference>
<keyword evidence="1" id="KW-0378">Hydrolase</keyword>
<dbReference type="AlphaFoldDB" id="A0A1U7JIP9"/>
<dbReference type="SUPFAM" id="SSF56784">
    <property type="entry name" value="HAD-like"/>
    <property type="match status" value="1"/>
</dbReference>
<gene>
    <name evidence="1" type="ORF">A3843_09360</name>
</gene>
<dbReference type="SFLD" id="SFLDS00003">
    <property type="entry name" value="Haloacid_Dehalogenase"/>
    <property type="match status" value="1"/>
</dbReference>
<organism evidence="1 2">
    <name type="scientific">Pseudovibrio exalbescens</name>
    <dbReference type="NCBI Taxonomy" id="197461"/>
    <lineage>
        <taxon>Bacteria</taxon>
        <taxon>Pseudomonadati</taxon>
        <taxon>Pseudomonadota</taxon>
        <taxon>Alphaproteobacteria</taxon>
        <taxon>Hyphomicrobiales</taxon>
        <taxon>Stappiaceae</taxon>
        <taxon>Pseudovibrio</taxon>
    </lineage>
</organism>
<accession>A0A1U7JIP9</accession>
<proteinExistence type="predicted"/>
<keyword evidence="2" id="KW-1185">Reference proteome</keyword>
<comment type="caution">
    <text evidence="1">The sequence shown here is derived from an EMBL/GenBank/DDBJ whole genome shotgun (WGS) entry which is preliminary data.</text>
</comment>
<dbReference type="SFLD" id="SFLDG01135">
    <property type="entry name" value="C1.5.6:_HAD__Beta-PGM__Phospha"/>
    <property type="match status" value="1"/>
</dbReference>
<evidence type="ECO:0000313" key="1">
    <source>
        <dbReference type="EMBL" id="OKL44575.1"/>
    </source>
</evidence>
<dbReference type="Gene3D" id="3.40.50.1000">
    <property type="entry name" value="HAD superfamily/HAD-like"/>
    <property type="match status" value="1"/>
</dbReference>
<dbReference type="InterPro" id="IPR023214">
    <property type="entry name" value="HAD_sf"/>
</dbReference>
<dbReference type="InterPro" id="IPR006439">
    <property type="entry name" value="HAD-SF_hydro_IA"/>
</dbReference>
<dbReference type="PANTHER" id="PTHR18901">
    <property type="entry name" value="2-DEOXYGLUCOSE-6-PHOSPHATE PHOSPHATASE 2"/>
    <property type="match status" value="1"/>
</dbReference>
<dbReference type="NCBIfam" id="TIGR01509">
    <property type="entry name" value="HAD-SF-IA-v3"/>
    <property type="match status" value="1"/>
</dbReference>
<dbReference type="PANTHER" id="PTHR18901:SF38">
    <property type="entry name" value="PSEUDOURIDINE-5'-PHOSPHATASE"/>
    <property type="match status" value="1"/>
</dbReference>
<evidence type="ECO:0000313" key="2">
    <source>
        <dbReference type="Proteomes" id="UP000185783"/>
    </source>
</evidence>
<dbReference type="STRING" id="197461.A3843_09360"/>
<dbReference type="InterPro" id="IPR023198">
    <property type="entry name" value="PGP-like_dom2"/>
</dbReference>
<dbReference type="SFLD" id="SFLDG01129">
    <property type="entry name" value="C1.5:_HAD__Beta-PGM__Phosphata"/>
    <property type="match status" value="1"/>
</dbReference>
<protein>
    <submittedName>
        <fullName evidence="1">HAD family hydrolase</fullName>
    </submittedName>
</protein>